<feature type="compositionally biased region" description="Polar residues" evidence="1">
    <location>
        <begin position="80"/>
        <end position="94"/>
    </location>
</feature>
<accession>A0A9Q1ELD9</accession>
<dbReference type="GO" id="GO:0005634">
    <property type="term" value="C:nucleus"/>
    <property type="evidence" value="ECO:0007669"/>
    <property type="project" value="TreeGrafter"/>
</dbReference>
<dbReference type="PANTHER" id="PTHR28678:SF1">
    <property type="entry name" value="CODANIN-1"/>
    <property type="match status" value="1"/>
</dbReference>
<proteinExistence type="predicted"/>
<sequence length="173" mass="18318">MRVQWTPAESSSSGAARAQCRMAALLETLLLGKVETSKAVQWLKCGQEDDDSETLVKLRVPRQDFVPFFLNFLREQSSHALTNGPATPAKTPSSRPVHAQGFSSERRGCKLGSGAGHRSASRVQLFSPAPSLSPTGVAEWDPQSGSQCLSGISALSSPAFSAGWSPAARAPPP</sequence>
<name>A0A9Q1ELD9_SYNKA</name>
<evidence type="ECO:0000313" key="2">
    <source>
        <dbReference type="EMBL" id="KAJ8340941.1"/>
    </source>
</evidence>
<evidence type="ECO:0000313" key="3">
    <source>
        <dbReference type="Proteomes" id="UP001152622"/>
    </source>
</evidence>
<dbReference type="InterPro" id="IPR040031">
    <property type="entry name" value="Codanin-1"/>
</dbReference>
<protein>
    <submittedName>
        <fullName evidence="2">Uncharacterized protein</fullName>
    </submittedName>
</protein>
<keyword evidence="3" id="KW-1185">Reference proteome</keyword>
<dbReference type="OrthoDB" id="20982at2759"/>
<dbReference type="PANTHER" id="PTHR28678">
    <property type="entry name" value="CODANIN-1"/>
    <property type="match status" value="1"/>
</dbReference>
<dbReference type="Proteomes" id="UP001152622">
    <property type="component" value="Chromosome 15"/>
</dbReference>
<reference evidence="2" key="1">
    <citation type="journal article" date="2023" name="Science">
        <title>Genome structures resolve the early diversification of teleost fishes.</title>
        <authorList>
            <person name="Parey E."/>
            <person name="Louis A."/>
            <person name="Montfort J."/>
            <person name="Bouchez O."/>
            <person name="Roques C."/>
            <person name="Iampietro C."/>
            <person name="Lluch J."/>
            <person name="Castinel A."/>
            <person name="Donnadieu C."/>
            <person name="Desvignes T."/>
            <person name="Floi Bucao C."/>
            <person name="Jouanno E."/>
            <person name="Wen M."/>
            <person name="Mejri S."/>
            <person name="Dirks R."/>
            <person name="Jansen H."/>
            <person name="Henkel C."/>
            <person name="Chen W.J."/>
            <person name="Zahm M."/>
            <person name="Cabau C."/>
            <person name="Klopp C."/>
            <person name="Thompson A.W."/>
            <person name="Robinson-Rechavi M."/>
            <person name="Braasch I."/>
            <person name="Lecointre G."/>
            <person name="Bobe J."/>
            <person name="Postlethwait J.H."/>
            <person name="Berthelot C."/>
            <person name="Roest Crollius H."/>
            <person name="Guiguen Y."/>
        </authorList>
    </citation>
    <scope>NUCLEOTIDE SEQUENCE</scope>
    <source>
        <strain evidence="2">WJC10195</strain>
    </source>
</reference>
<evidence type="ECO:0000256" key="1">
    <source>
        <dbReference type="SAM" id="MobiDB-lite"/>
    </source>
</evidence>
<dbReference type="GO" id="GO:0006325">
    <property type="term" value="P:chromatin organization"/>
    <property type="evidence" value="ECO:0007669"/>
    <property type="project" value="TreeGrafter"/>
</dbReference>
<feature type="region of interest" description="Disordered" evidence="1">
    <location>
        <begin position="80"/>
        <end position="144"/>
    </location>
</feature>
<gene>
    <name evidence="2" type="ORF">SKAU_G00332320</name>
</gene>
<dbReference type="EMBL" id="JAINUF010000015">
    <property type="protein sequence ID" value="KAJ8340941.1"/>
    <property type="molecule type" value="Genomic_DNA"/>
</dbReference>
<organism evidence="2 3">
    <name type="scientific">Synaphobranchus kaupii</name>
    <name type="common">Kaup's arrowtooth eel</name>
    <dbReference type="NCBI Taxonomy" id="118154"/>
    <lineage>
        <taxon>Eukaryota</taxon>
        <taxon>Metazoa</taxon>
        <taxon>Chordata</taxon>
        <taxon>Craniata</taxon>
        <taxon>Vertebrata</taxon>
        <taxon>Euteleostomi</taxon>
        <taxon>Actinopterygii</taxon>
        <taxon>Neopterygii</taxon>
        <taxon>Teleostei</taxon>
        <taxon>Anguilliformes</taxon>
        <taxon>Synaphobranchidae</taxon>
        <taxon>Synaphobranchus</taxon>
    </lineage>
</organism>
<dbReference type="AlphaFoldDB" id="A0A9Q1ELD9"/>
<comment type="caution">
    <text evidence="2">The sequence shown here is derived from an EMBL/GenBank/DDBJ whole genome shotgun (WGS) entry which is preliminary data.</text>
</comment>